<dbReference type="PANTHER" id="PTHR33346">
    <property type="entry name" value="DEHYDRIN XERO 2-RELATED"/>
    <property type="match status" value="1"/>
</dbReference>
<dbReference type="AlphaFoldDB" id="Q1HGF4"/>
<name>Q1HGF4_PANGI</name>
<sequence length="218" mass="24507">MADEVVHHPLDKSSEVETTDRGLFDFLGAKKDEGKSAPADYQQQEEIATEFEQKVHVSETEPKFEESKVEEEEEEKKPSLLDKLHRSGSSSSSSSSDEEEVEEGGEKKKKKKKSLKEKIHKEEDTSVPVEKIEETVVVEQEEKKGFLDKIKEKLPGGGHKKAEDQEFPSPAPPAAVESYATVEGEPAKEKKGILEKIKEKIPGYHSKTSDEDKKEEKE</sequence>
<dbReference type="PROSITE" id="PS00823">
    <property type="entry name" value="DEHYDRIN_2"/>
    <property type="match status" value="1"/>
</dbReference>
<protein>
    <submittedName>
        <fullName evidence="4">Dehydrin 4</fullName>
    </submittedName>
</protein>
<evidence type="ECO:0000256" key="2">
    <source>
        <dbReference type="RuleBase" id="RU003995"/>
    </source>
</evidence>
<dbReference type="GO" id="GO:0016020">
    <property type="term" value="C:membrane"/>
    <property type="evidence" value="ECO:0007669"/>
    <property type="project" value="TreeGrafter"/>
</dbReference>
<accession>Q1HGF4</accession>
<dbReference type="InterPro" id="IPR030513">
    <property type="entry name" value="Dehydrin_CS"/>
</dbReference>
<organism evidence="4">
    <name type="scientific">Panax ginseng</name>
    <name type="common">Korean ginseng</name>
    <dbReference type="NCBI Taxonomy" id="4054"/>
    <lineage>
        <taxon>Eukaryota</taxon>
        <taxon>Viridiplantae</taxon>
        <taxon>Streptophyta</taxon>
        <taxon>Embryophyta</taxon>
        <taxon>Tracheophyta</taxon>
        <taxon>Spermatophyta</taxon>
        <taxon>Magnoliopsida</taxon>
        <taxon>eudicotyledons</taxon>
        <taxon>Gunneridae</taxon>
        <taxon>Pentapetalae</taxon>
        <taxon>asterids</taxon>
        <taxon>campanulids</taxon>
        <taxon>Apiales</taxon>
        <taxon>Araliaceae</taxon>
        <taxon>Panax</taxon>
    </lineage>
</organism>
<evidence type="ECO:0000256" key="3">
    <source>
        <dbReference type="SAM" id="MobiDB-lite"/>
    </source>
</evidence>
<gene>
    <name evidence="4" type="primary">Dhn4</name>
</gene>
<proteinExistence type="evidence at transcript level"/>
<reference evidence="4" key="1">
    <citation type="submission" date="2006-04" db="EMBL/GenBank/DDBJ databases">
        <title>Sequence variability and expression characteristics of ginseng dehydrin gene family.</title>
        <authorList>
            <person name="Ha Y.-I."/>
            <person name="Choi D.-W."/>
        </authorList>
    </citation>
    <scope>NUCLEOTIDE SEQUENCE</scope>
</reference>
<feature type="compositionally biased region" description="Basic and acidic residues" evidence="3">
    <location>
        <begin position="75"/>
        <end position="85"/>
    </location>
</feature>
<dbReference type="GO" id="GO:0005829">
    <property type="term" value="C:cytosol"/>
    <property type="evidence" value="ECO:0007669"/>
    <property type="project" value="TreeGrafter"/>
</dbReference>
<feature type="compositionally biased region" description="Basic and acidic residues" evidence="3">
    <location>
        <begin position="116"/>
        <end position="133"/>
    </location>
</feature>
<dbReference type="EMBL" id="DQ487109">
    <property type="protein sequence ID" value="ABF48477.1"/>
    <property type="molecule type" value="mRNA"/>
</dbReference>
<dbReference type="Pfam" id="PF00257">
    <property type="entry name" value="Dehydrin"/>
    <property type="match status" value="1"/>
</dbReference>
<feature type="compositionally biased region" description="Basic and acidic residues" evidence="3">
    <location>
        <begin position="148"/>
        <end position="164"/>
    </location>
</feature>
<feature type="region of interest" description="Disordered" evidence="3">
    <location>
        <begin position="1"/>
        <end position="20"/>
    </location>
</feature>
<dbReference type="InterPro" id="IPR000167">
    <property type="entry name" value="Dehydrin"/>
</dbReference>
<feature type="region of interest" description="Disordered" evidence="3">
    <location>
        <begin position="51"/>
        <end position="133"/>
    </location>
</feature>
<dbReference type="GO" id="GO:0009737">
    <property type="term" value="P:response to abscisic acid"/>
    <property type="evidence" value="ECO:0007669"/>
    <property type="project" value="TreeGrafter"/>
</dbReference>
<evidence type="ECO:0000256" key="1">
    <source>
        <dbReference type="ARBA" id="ARBA00008403"/>
    </source>
</evidence>
<dbReference type="GO" id="GO:0009631">
    <property type="term" value="P:cold acclimation"/>
    <property type="evidence" value="ECO:0007669"/>
    <property type="project" value="TreeGrafter"/>
</dbReference>
<dbReference type="PANTHER" id="PTHR33346:SF2">
    <property type="entry name" value="DEHYDRIN ERD14"/>
    <property type="match status" value="1"/>
</dbReference>
<feature type="compositionally biased region" description="Basic and acidic residues" evidence="3">
    <location>
        <begin position="185"/>
        <end position="218"/>
    </location>
</feature>
<dbReference type="PROSITE" id="PS00315">
    <property type="entry name" value="DEHYDRIN_1"/>
    <property type="match status" value="1"/>
</dbReference>
<dbReference type="GO" id="GO:0009414">
    <property type="term" value="P:response to water deprivation"/>
    <property type="evidence" value="ECO:0007669"/>
    <property type="project" value="TreeGrafter"/>
</dbReference>
<evidence type="ECO:0000313" key="4">
    <source>
        <dbReference type="EMBL" id="ABF48477.1"/>
    </source>
</evidence>
<feature type="region of interest" description="Disordered" evidence="3">
    <location>
        <begin position="148"/>
        <end position="218"/>
    </location>
</feature>
<comment type="similarity">
    <text evidence="1 2">Belongs to the plant dehydrin family.</text>
</comment>
<feature type="compositionally biased region" description="Basic and acidic residues" evidence="3">
    <location>
        <begin position="51"/>
        <end position="67"/>
    </location>
</feature>